<gene>
    <name evidence="4" type="ORF">GRI38_13445</name>
</gene>
<dbReference type="PANTHER" id="PTHR30576">
    <property type="entry name" value="COLANIC BIOSYNTHESIS UDP-GLUCOSE LIPID CARRIER TRANSFERASE"/>
    <property type="match status" value="1"/>
</dbReference>
<comment type="similarity">
    <text evidence="1">Belongs to the bacterial sugar transferase family.</text>
</comment>
<evidence type="ECO:0000259" key="3">
    <source>
        <dbReference type="Pfam" id="PF02397"/>
    </source>
</evidence>
<dbReference type="OrthoDB" id="9808602at2"/>
<sequence length="196" mass="22232">MQKRTFDIVVSALSLLLLAPIFAIVALLIKLESKGPVFFKQTRVGQGNRQFSIYKFRSMRVERSDSDGNVSASRDDDRVTRIGRIIRRTSIDELPQLLNVFLGQMSVVGPRPHALGSQAGNNLFWEVTNQYWLRHALKPGITGLAQVRGFRGATNRIEDLQDRVRADIEYLATWSLANDIIIILRTLRVVVHQNAY</sequence>
<dbReference type="GO" id="GO:0000271">
    <property type="term" value="P:polysaccharide biosynthetic process"/>
    <property type="evidence" value="ECO:0007669"/>
    <property type="project" value="UniProtKB-KW"/>
</dbReference>
<dbReference type="EMBL" id="WTYW01000006">
    <property type="protein sequence ID" value="MXO87033.1"/>
    <property type="molecule type" value="Genomic_DNA"/>
</dbReference>
<dbReference type="GO" id="GO:0016780">
    <property type="term" value="F:phosphotransferase activity, for other substituted phosphate groups"/>
    <property type="evidence" value="ECO:0007669"/>
    <property type="project" value="TreeGrafter"/>
</dbReference>
<dbReference type="InterPro" id="IPR003362">
    <property type="entry name" value="Bact_transf"/>
</dbReference>
<comment type="caution">
    <text evidence="4">The sequence shown here is derived from an EMBL/GenBank/DDBJ whole genome shotgun (WGS) entry which is preliminary data.</text>
</comment>
<dbReference type="RefSeq" id="WP_160685417.1">
    <property type="nucleotide sequence ID" value="NZ_WTYW01000006.1"/>
</dbReference>
<protein>
    <submittedName>
        <fullName evidence="4">Exopolysaccharide biosynthesis protein</fullName>
    </submittedName>
</protein>
<dbReference type="Proteomes" id="UP000433104">
    <property type="component" value="Unassembled WGS sequence"/>
</dbReference>
<feature type="domain" description="Bacterial sugar transferase" evidence="3">
    <location>
        <begin position="3"/>
        <end position="191"/>
    </location>
</feature>
<dbReference type="AlphaFoldDB" id="A0A844ZHX1"/>
<evidence type="ECO:0000256" key="1">
    <source>
        <dbReference type="ARBA" id="ARBA00006464"/>
    </source>
</evidence>
<keyword evidence="5" id="KW-1185">Reference proteome</keyword>
<organism evidence="4 5">
    <name type="scientific">Parapontixanthobacter aurantiacus</name>
    <dbReference type="NCBI Taxonomy" id="1463599"/>
    <lineage>
        <taxon>Bacteria</taxon>
        <taxon>Pseudomonadati</taxon>
        <taxon>Pseudomonadota</taxon>
        <taxon>Alphaproteobacteria</taxon>
        <taxon>Sphingomonadales</taxon>
        <taxon>Erythrobacteraceae</taxon>
        <taxon>Parapontixanthobacter</taxon>
    </lineage>
</organism>
<evidence type="ECO:0000256" key="2">
    <source>
        <dbReference type="ARBA" id="ARBA00023169"/>
    </source>
</evidence>
<keyword evidence="2" id="KW-0270">Exopolysaccharide synthesis</keyword>
<name>A0A844ZHX1_9SPHN</name>
<reference evidence="4 5" key="1">
    <citation type="submission" date="2019-12" db="EMBL/GenBank/DDBJ databases">
        <title>Genomic-based taxomic classification of the family Erythrobacteraceae.</title>
        <authorList>
            <person name="Xu L."/>
        </authorList>
    </citation>
    <scope>NUCLEOTIDE SEQUENCE [LARGE SCALE GENOMIC DNA]</scope>
    <source>
        <strain evidence="4 5">MCCC 1A09962</strain>
    </source>
</reference>
<evidence type="ECO:0000313" key="4">
    <source>
        <dbReference type="EMBL" id="MXO87033.1"/>
    </source>
</evidence>
<accession>A0A844ZHX1</accession>
<proteinExistence type="inferred from homology"/>
<evidence type="ECO:0000313" key="5">
    <source>
        <dbReference type="Proteomes" id="UP000433104"/>
    </source>
</evidence>
<dbReference type="Pfam" id="PF02397">
    <property type="entry name" value="Bac_transf"/>
    <property type="match status" value="1"/>
</dbReference>
<dbReference type="PANTHER" id="PTHR30576:SF0">
    <property type="entry name" value="UNDECAPRENYL-PHOSPHATE N-ACETYLGALACTOSAMINYL 1-PHOSPHATE TRANSFERASE-RELATED"/>
    <property type="match status" value="1"/>
</dbReference>